<dbReference type="GO" id="GO:0006508">
    <property type="term" value="P:proteolysis"/>
    <property type="evidence" value="ECO:0007669"/>
    <property type="project" value="UniProtKB-KW"/>
</dbReference>
<evidence type="ECO:0000259" key="26">
    <source>
        <dbReference type="PROSITE" id="PS50994"/>
    </source>
</evidence>
<comment type="catalytic activity">
    <reaction evidence="21">
        <text>DNA(n) + a 2'-deoxyribonucleoside 5'-triphosphate = DNA(n+1) + diphosphate</text>
        <dbReference type="Rhea" id="RHEA:22508"/>
        <dbReference type="Rhea" id="RHEA-COMP:17339"/>
        <dbReference type="Rhea" id="RHEA-COMP:17340"/>
        <dbReference type="ChEBI" id="CHEBI:33019"/>
        <dbReference type="ChEBI" id="CHEBI:61560"/>
        <dbReference type="ChEBI" id="CHEBI:173112"/>
        <dbReference type="EC" id="2.7.7.49"/>
    </reaction>
</comment>
<evidence type="ECO:0000256" key="19">
    <source>
        <dbReference type="ARBA" id="ARBA00023172"/>
    </source>
</evidence>
<evidence type="ECO:0000256" key="2">
    <source>
        <dbReference type="ARBA" id="ARBA00022578"/>
    </source>
</evidence>
<dbReference type="GO" id="GO:0006310">
    <property type="term" value="P:DNA recombination"/>
    <property type="evidence" value="ECO:0007669"/>
    <property type="project" value="UniProtKB-KW"/>
</dbReference>
<keyword evidence="12" id="KW-0067">ATP-binding</keyword>
<evidence type="ECO:0000256" key="12">
    <source>
        <dbReference type="ARBA" id="ARBA00022840"/>
    </source>
</evidence>
<dbReference type="Pfam" id="PF25597">
    <property type="entry name" value="SH3_retrovirus"/>
    <property type="match status" value="1"/>
</dbReference>
<dbReference type="InterPro" id="IPR054722">
    <property type="entry name" value="PolX-like_BBD"/>
</dbReference>
<evidence type="ECO:0000256" key="22">
    <source>
        <dbReference type="ARBA" id="ARBA00049244"/>
    </source>
</evidence>
<keyword evidence="23" id="KW-0862">Zinc</keyword>
<dbReference type="GO" id="GO:0004190">
    <property type="term" value="F:aspartic-type endopeptidase activity"/>
    <property type="evidence" value="ECO:0007669"/>
    <property type="project" value="UniProtKB-KW"/>
</dbReference>
<evidence type="ECO:0000256" key="8">
    <source>
        <dbReference type="ARBA" id="ARBA00022741"/>
    </source>
</evidence>
<dbReference type="GO" id="GO:0032196">
    <property type="term" value="P:transposition"/>
    <property type="evidence" value="ECO:0007669"/>
    <property type="project" value="UniProtKB-KW"/>
</dbReference>
<keyword evidence="16" id="KW-0695">RNA-directed DNA polymerase</keyword>
<dbReference type="PANTHER" id="PTHR42648">
    <property type="entry name" value="TRANSPOSASE, PUTATIVE-RELATED"/>
    <property type="match status" value="1"/>
</dbReference>
<dbReference type="PANTHER" id="PTHR42648:SF11">
    <property type="entry name" value="TRANSPOSON TY4-P GAG-POL POLYPROTEIN"/>
    <property type="match status" value="1"/>
</dbReference>
<dbReference type="SUPFAM" id="SSF53098">
    <property type="entry name" value="Ribonuclease H-like"/>
    <property type="match status" value="1"/>
</dbReference>
<dbReference type="GO" id="GO:0005524">
    <property type="term" value="F:ATP binding"/>
    <property type="evidence" value="ECO:0007669"/>
    <property type="project" value="UniProtKB-KW"/>
</dbReference>
<dbReference type="GO" id="GO:0015074">
    <property type="term" value="P:DNA integration"/>
    <property type="evidence" value="ECO:0007669"/>
    <property type="project" value="UniProtKB-KW"/>
</dbReference>
<keyword evidence="17" id="KW-0239">DNA-directed DNA polymerase</keyword>
<keyword evidence="23" id="KW-0863">Zinc-finger</keyword>
<keyword evidence="20" id="KW-0511">Multifunctional enzyme</keyword>
<keyword evidence="5" id="KW-0548">Nucleotidyltransferase</keyword>
<keyword evidence="18" id="KW-0917">Virion maturation</keyword>
<dbReference type="Pfam" id="PF22936">
    <property type="entry name" value="Pol_BBD"/>
    <property type="match status" value="1"/>
</dbReference>
<evidence type="ECO:0000256" key="20">
    <source>
        <dbReference type="ARBA" id="ARBA00023268"/>
    </source>
</evidence>
<dbReference type="Pfam" id="PF14223">
    <property type="entry name" value="Retrotran_gag_2"/>
    <property type="match status" value="1"/>
</dbReference>
<evidence type="ECO:0000256" key="16">
    <source>
        <dbReference type="ARBA" id="ARBA00022918"/>
    </source>
</evidence>
<dbReference type="InterPro" id="IPR036397">
    <property type="entry name" value="RNaseH_sf"/>
</dbReference>
<keyword evidence="11" id="KW-0378">Hydrolase</keyword>
<comment type="caution">
    <text evidence="27">The sequence shown here is derived from an EMBL/GenBank/DDBJ whole genome shotgun (WGS) entry which is preliminary data.</text>
</comment>
<feature type="domain" description="CCHC-type" evidence="25">
    <location>
        <begin position="262"/>
        <end position="276"/>
    </location>
</feature>
<evidence type="ECO:0000256" key="11">
    <source>
        <dbReference type="ARBA" id="ARBA00022801"/>
    </source>
</evidence>
<evidence type="ECO:0000256" key="10">
    <source>
        <dbReference type="ARBA" id="ARBA00022759"/>
    </source>
</evidence>
<dbReference type="InterPro" id="IPR057670">
    <property type="entry name" value="SH3_retrovirus"/>
</dbReference>
<keyword evidence="4" id="KW-0645">Protease</keyword>
<dbReference type="GO" id="GO:0008270">
    <property type="term" value="F:zinc ion binding"/>
    <property type="evidence" value="ECO:0007669"/>
    <property type="project" value="UniProtKB-KW"/>
</dbReference>
<dbReference type="InterPro" id="IPR043502">
    <property type="entry name" value="DNA/RNA_pol_sf"/>
</dbReference>
<evidence type="ECO:0000256" key="4">
    <source>
        <dbReference type="ARBA" id="ARBA00022670"/>
    </source>
</evidence>
<evidence type="ECO:0000256" key="18">
    <source>
        <dbReference type="ARBA" id="ARBA00023113"/>
    </source>
</evidence>
<keyword evidence="15" id="KW-0229">DNA integration</keyword>
<dbReference type="CDD" id="cd09272">
    <property type="entry name" value="RNase_HI_RT_Ty1"/>
    <property type="match status" value="1"/>
</dbReference>
<dbReference type="GO" id="GO:0003887">
    <property type="term" value="F:DNA-directed DNA polymerase activity"/>
    <property type="evidence" value="ECO:0007669"/>
    <property type="project" value="UniProtKB-KW"/>
</dbReference>
<dbReference type="InterPro" id="IPR001878">
    <property type="entry name" value="Znf_CCHC"/>
</dbReference>
<accession>A0A8H6YZQ1</accession>
<evidence type="ECO:0000313" key="27">
    <source>
        <dbReference type="EMBL" id="KAF7367236.1"/>
    </source>
</evidence>
<dbReference type="OrthoDB" id="3015170at2759"/>
<feature type="compositionally biased region" description="Pro residues" evidence="24">
    <location>
        <begin position="849"/>
        <end position="877"/>
    </location>
</feature>
<dbReference type="InterPro" id="IPR013103">
    <property type="entry name" value="RVT_2"/>
</dbReference>
<comment type="function">
    <text evidence="1">The aspartyl protease (PR) mediates the proteolytic cleavages of the Gag and Gag-Pol polyproteins after assembly of the VLP.</text>
</comment>
<dbReference type="InterPro" id="IPR012337">
    <property type="entry name" value="RNaseH-like_sf"/>
</dbReference>
<dbReference type="GO" id="GO:0005634">
    <property type="term" value="C:nucleus"/>
    <property type="evidence" value="ECO:0007669"/>
    <property type="project" value="UniProtKB-ARBA"/>
</dbReference>
<evidence type="ECO:0000256" key="24">
    <source>
        <dbReference type="SAM" id="MobiDB-lite"/>
    </source>
</evidence>
<dbReference type="PROSITE" id="PS50994">
    <property type="entry name" value="INTEGRASE"/>
    <property type="match status" value="1"/>
</dbReference>
<evidence type="ECO:0000256" key="9">
    <source>
        <dbReference type="ARBA" id="ARBA00022750"/>
    </source>
</evidence>
<organism evidence="27 28">
    <name type="scientific">Mycena sanguinolenta</name>
    <dbReference type="NCBI Taxonomy" id="230812"/>
    <lineage>
        <taxon>Eukaryota</taxon>
        <taxon>Fungi</taxon>
        <taxon>Dikarya</taxon>
        <taxon>Basidiomycota</taxon>
        <taxon>Agaricomycotina</taxon>
        <taxon>Agaricomycetes</taxon>
        <taxon>Agaricomycetidae</taxon>
        <taxon>Agaricales</taxon>
        <taxon>Marasmiineae</taxon>
        <taxon>Mycenaceae</taxon>
        <taxon>Mycena</taxon>
    </lineage>
</organism>
<feature type="region of interest" description="Disordered" evidence="24">
    <location>
        <begin position="788"/>
        <end position="911"/>
    </location>
</feature>
<dbReference type="EMBL" id="JACAZH010000005">
    <property type="protein sequence ID" value="KAF7367236.1"/>
    <property type="molecule type" value="Genomic_DNA"/>
</dbReference>
<dbReference type="GO" id="GO:0003723">
    <property type="term" value="F:RNA binding"/>
    <property type="evidence" value="ECO:0007669"/>
    <property type="project" value="UniProtKB-KW"/>
</dbReference>
<protein>
    <submittedName>
        <fullName evidence="27">Retrovirus-related Pol polyprotein from transposon TNT 1-94</fullName>
    </submittedName>
</protein>
<feature type="domain" description="Integrase catalytic" evidence="26">
    <location>
        <begin position="553"/>
        <end position="723"/>
    </location>
</feature>
<keyword evidence="19" id="KW-0233">DNA recombination</keyword>
<keyword evidence="2" id="KW-0815">Transposition</keyword>
<keyword evidence="17" id="KW-0808">Transferase</keyword>
<dbReference type="Gene3D" id="3.30.420.10">
    <property type="entry name" value="Ribonuclease H-like superfamily/Ribonuclease H"/>
    <property type="match status" value="1"/>
</dbReference>
<dbReference type="InterPro" id="IPR001584">
    <property type="entry name" value="Integrase_cat-core"/>
</dbReference>
<feature type="compositionally biased region" description="Basic and acidic residues" evidence="24">
    <location>
        <begin position="882"/>
        <end position="898"/>
    </location>
</feature>
<dbReference type="Proteomes" id="UP000623467">
    <property type="component" value="Unassembled WGS sequence"/>
</dbReference>
<keyword evidence="3" id="KW-1188">Viral release from host cell</keyword>
<sequence length="1471" mass="164182">MAPRETTTDEYEKKRTLPILQDDSSNWPHYEEIITTHVKSKGLHRHLAGTARKPADLVQDIIGDWFIDGGNGNPLTEDELEAHEKKQDDYETKESKLRDIIYQTVSPTRFSQIKDMSPAYRVWEKLVELNQNRGDMAQLNVLNQLQQMRCGEDDDLLKHLAEMSILKDTLAKMGNPLSDPQFGAYIRASIPDHYRTLMTTITMSARMSVPPRPIDTSILINELTNEYISRTVDKKIDSDNAAMSAQKKAGGSKGAKGGEKPKCTNCNKKGHSKPDCFAPGGGKEHDRPDWYIKQQEASKKNKGKQKEAGAADDDNIALLIGTPDDDDDDNVAFLVTSDFTEDQALSTSSANVEMIIDTGATRHFTPDRANFITFSEISPVPIRAADGRSFHATGKGSYRTYLPMGPGKRPTRATLANTYYSPNMVYTLISVSTLDRAGFACIAADGKCEIKYPKPGRNTIANFPIIRGLYRATNSESAEAAYTQVETSYLASKMITISEFHRRMGHVNHDDLLAAVKAGTITGVNLDLESKPQWCATCIQAKAARQPIPKKAKEPRPTEYGGKVVTDLKGKISVPSIRGAQYAMNFIDLSTHEERPYFLKKKSEAFENYLKYEAWVKLQRNAKIKILGTDNGGEFTSKEFEDHLEKAGTVHQLTVHDTPSENGIAERGQRTHIEQVRAMLIQSGLPKYLWAEAWTHSTWLRNRCPTAALPNCITPMEKATNKKPNLSKLLEWGAPVWVKVKDAGDLEVRAKKAYFVGYDLRAKGMRLWPGTRKVVVERDVYFNEKDALTPGTTSIEGEWDDDDIFDRPSTEPSNSAKTAPKSDEAPRNEQNRGLTDTTVPPIPENLRASPPPAPDPAPSEIPPPETPAESTPPPPPPHARKRQTEVEKLGQPEPDTGRGHRGRKPPGFYHGLNAVVGDADSSTEDIAACFQILEEEEDDDSDLYLEEEDTEDCTTQRPRSQTWSDAARAEFAQLDKMNTWDIVEAPIGTTVIRSHCVLAIKRDAQNKISRYKVRLVANGRTQVYGLHYTDTYAPVIRHATLRVLLTFAAVNNWEIHQADVKNAYLNAPIDETVYMEIPEHYQQFSSKPLPTAAAGRRLVAKLNKGIYGTKQGGRLWYIKVCKTMDSLDYTVLPSDRAVFISRDKETIAGVATDDFTILGLTLAHVNRLKSQLNDHFELVDLGEINWLLGIHLVRDRTARTISLSQTAYIEQILAQMGLSDAAPNLLPMEPGVDLSVDSPGVSTQVLTRDDAALYCKGVGLTMYATITHPEITYHALSLSQFMHEPRSTHLKALRRVCKYLSAVRDYQLVLGGSDLTLLGYSDASWSSRRSISGYAFYLGNSLVDWSSKKQPLVTLSTTESEYVALTHASKNLLWLRKIIAELFQPITKPTTLFSDNQAAIVLTKDGAFHARTKHIDNRFHFIRQTVTNGHAVISYCPTNDMIADIFMKSLARPKFEHFRELLGVEKKCDSA</sequence>
<evidence type="ECO:0000256" key="13">
    <source>
        <dbReference type="ARBA" id="ARBA00022842"/>
    </source>
</evidence>
<proteinExistence type="predicted"/>
<dbReference type="SUPFAM" id="SSF56672">
    <property type="entry name" value="DNA/RNA polymerases"/>
    <property type="match status" value="1"/>
</dbReference>
<dbReference type="GO" id="GO:0003964">
    <property type="term" value="F:RNA-directed DNA polymerase activity"/>
    <property type="evidence" value="ECO:0007669"/>
    <property type="project" value="UniProtKB-KW"/>
</dbReference>
<feature type="compositionally biased region" description="Basic and acidic residues" evidence="24">
    <location>
        <begin position="820"/>
        <end position="830"/>
    </location>
</feature>
<keyword evidence="6" id="KW-0540">Nuclease</keyword>
<dbReference type="Pfam" id="PF07727">
    <property type="entry name" value="RVT_2"/>
    <property type="match status" value="1"/>
</dbReference>
<dbReference type="InterPro" id="IPR039537">
    <property type="entry name" value="Retrotran_Ty1/copia-like"/>
</dbReference>
<gene>
    <name evidence="27" type="ORF">MSAN_00785400</name>
</gene>
<evidence type="ECO:0000256" key="15">
    <source>
        <dbReference type="ARBA" id="ARBA00022908"/>
    </source>
</evidence>
<name>A0A8H6YZQ1_9AGAR</name>
<feature type="region of interest" description="Disordered" evidence="24">
    <location>
        <begin position="243"/>
        <end position="288"/>
    </location>
</feature>
<evidence type="ECO:0000256" key="14">
    <source>
        <dbReference type="ARBA" id="ARBA00022884"/>
    </source>
</evidence>
<evidence type="ECO:0000256" key="6">
    <source>
        <dbReference type="ARBA" id="ARBA00022722"/>
    </source>
</evidence>
<keyword evidence="7" id="KW-0479">Metal-binding</keyword>
<evidence type="ECO:0000256" key="1">
    <source>
        <dbReference type="ARBA" id="ARBA00002180"/>
    </source>
</evidence>
<evidence type="ECO:0000256" key="5">
    <source>
        <dbReference type="ARBA" id="ARBA00022695"/>
    </source>
</evidence>
<evidence type="ECO:0000256" key="17">
    <source>
        <dbReference type="ARBA" id="ARBA00022932"/>
    </source>
</evidence>
<keyword evidence="14" id="KW-0694">RNA-binding</keyword>
<keyword evidence="8" id="KW-0547">Nucleotide-binding</keyword>
<reference evidence="27" key="1">
    <citation type="submission" date="2020-05" db="EMBL/GenBank/DDBJ databases">
        <title>Mycena genomes resolve the evolution of fungal bioluminescence.</title>
        <authorList>
            <person name="Tsai I.J."/>
        </authorList>
    </citation>
    <scope>NUCLEOTIDE SEQUENCE</scope>
    <source>
        <strain evidence="27">160909Yilan</strain>
    </source>
</reference>
<keyword evidence="10" id="KW-0255">Endonuclease</keyword>
<evidence type="ECO:0000313" key="28">
    <source>
        <dbReference type="Proteomes" id="UP000623467"/>
    </source>
</evidence>
<evidence type="ECO:0000256" key="21">
    <source>
        <dbReference type="ARBA" id="ARBA00048173"/>
    </source>
</evidence>
<evidence type="ECO:0000256" key="3">
    <source>
        <dbReference type="ARBA" id="ARBA00022612"/>
    </source>
</evidence>
<evidence type="ECO:0000256" key="23">
    <source>
        <dbReference type="PROSITE-ProRule" id="PRU00047"/>
    </source>
</evidence>
<evidence type="ECO:0000256" key="7">
    <source>
        <dbReference type="ARBA" id="ARBA00022723"/>
    </source>
</evidence>
<keyword evidence="28" id="KW-1185">Reference proteome</keyword>
<comment type="catalytic activity">
    <reaction evidence="22">
        <text>DNA(n) + a 2'-deoxyribonucleoside 5'-triphosphate = DNA(n+1) + diphosphate</text>
        <dbReference type="Rhea" id="RHEA:22508"/>
        <dbReference type="Rhea" id="RHEA-COMP:17339"/>
        <dbReference type="Rhea" id="RHEA-COMP:17340"/>
        <dbReference type="ChEBI" id="CHEBI:33019"/>
        <dbReference type="ChEBI" id="CHEBI:61560"/>
        <dbReference type="ChEBI" id="CHEBI:173112"/>
        <dbReference type="EC" id="2.7.7.7"/>
    </reaction>
</comment>
<dbReference type="GO" id="GO:0004519">
    <property type="term" value="F:endonuclease activity"/>
    <property type="evidence" value="ECO:0007669"/>
    <property type="project" value="UniProtKB-KW"/>
</dbReference>
<keyword evidence="9" id="KW-0064">Aspartyl protease</keyword>
<evidence type="ECO:0000259" key="25">
    <source>
        <dbReference type="PROSITE" id="PS50158"/>
    </source>
</evidence>
<keyword evidence="13" id="KW-0460">Magnesium</keyword>
<dbReference type="PROSITE" id="PS50158">
    <property type="entry name" value="ZF_CCHC"/>
    <property type="match status" value="1"/>
</dbReference>